<dbReference type="InterPro" id="IPR011109">
    <property type="entry name" value="DNA_bind_recombinase_dom"/>
</dbReference>
<dbReference type="PROSITE" id="PS51737">
    <property type="entry name" value="RECOMBINASE_DNA_BIND"/>
    <property type="match status" value="1"/>
</dbReference>
<comment type="caution">
    <text evidence="4">The sequence shown here is derived from an EMBL/GenBank/DDBJ whole genome shotgun (WGS) entry which is preliminary data.</text>
</comment>
<dbReference type="AlphaFoldDB" id="A0AAW4W9B6"/>
<evidence type="ECO:0000256" key="1">
    <source>
        <dbReference type="ARBA" id="ARBA00023125"/>
    </source>
</evidence>
<proteinExistence type="predicted"/>
<evidence type="ECO:0000259" key="3">
    <source>
        <dbReference type="PROSITE" id="PS51737"/>
    </source>
</evidence>
<organism evidence="4 5">
    <name type="scientific">Blautia fusiformis</name>
    <dbReference type="NCBI Taxonomy" id="2881264"/>
    <lineage>
        <taxon>Bacteria</taxon>
        <taxon>Bacillati</taxon>
        <taxon>Bacillota</taxon>
        <taxon>Clostridia</taxon>
        <taxon>Lachnospirales</taxon>
        <taxon>Lachnospiraceae</taxon>
        <taxon>Blautia</taxon>
    </lineage>
</organism>
<accession>A0AAW4W9B6</accession>
<dbReference type="GO" id="GO:0000150">
    <property type="term" value="F:DNA strand exchange activity"/>
    <property type="evidence" value="ECO:0007669"/>
    <property type="project" value="InterPro"/>
</dbReference>
<dbReference type="Proteomes" id="UP001198612">
    <property type="component" value="Unassembled WGS sequence"/>
</dbReference>
<name>A0AAW4W9B6_9FIRM</name>
<protein>
    <submittedName>
        <fullName evidence="4">Recombinase family protein</fullName>
    </submittedName>
</protein>
<keyword evidence="1" id="KW-0238">DNA-binding</keyword>
<gene>
    <name evidence="4" type="ORF">LKD40_12565</name>
</gene>
<dbReference type="PANTHER" id="PTHR30461">
    <property type="entry name" value="DNA-INVERTASE FROM LAMBDOID PROPHAGE"/>
    <property type="match status" value="1"/>
</dbReference>
<dbReference type="GO" id="GO:0003677">
    <property type="term" value="F:DNA binding"/>
    <property type="evidence" value="ECO:0007669"/>
    <property type="project" value="UniProtKB-KW"/>
</dbReference>
<sequence length="345" mass="39795">MQINHNRFLGYTKDADGNLIIDPEQAEIVKRIYREYLEGLSMDKIAAGLERDGILTGAGGEKWHTSTINKILRNEKYIGDALLQKTYTTDFLNKTRVKNNGLVPQYYVEGDHEAIIPKNIYQQIQEELVRRRVVKTSDNGKKRSYSCNHCFSQIVIFGECGEMFRRLHWNNRGVKSIVWRCISRLESTGLECHARTINELVLQDAVVNAINQLLGDKNNYQAQLQLNIAAVIRASQVTAIDSIDKKLMALQQELIQKANSKEDYDEIADEIFRFRELRQKTTVDTAARDEQIKRINDLQDYISQQTALLTEFDESLVRRWIKQITIWDDRIIVELKSGVSIDVDA</sequence>
<dbReference type="RefSeq" id="WP_227588950.1">
    <property type="nucleotide sequence ID" value="NZ_JAJEQQ010000021.1"/>
</dbReference>
<feature type="domain" description="Recombinase" evidence="3">
    <location>
        <begin position="8"/>
        <end position="134"/>
    </location>
</feature>
<dbReference type="InterPro" id="IPR050639">
    <property type="entry name" value="SSR_resolvase"/>
</dbReference>
<keyword evidence="5" id="KW-1185">Reference proteome</keyword>
<dbReference type="Pfam" id="PF13408">
    <property type="entry name" value="Zn_ribbon_recom"/>
    <property type="match status" value="1"/>
</dbReference>
<dbReference type="InterPro" id="IPR038109">
    <property type="entry name" value="DNA_bind_recomb_sf"/>
</dbReference>
<dbReference type="EMBL" id="JAJEQQ010000021">
    <property type="protein sequence ID" value="MCC2228628.1"/>
    <property type="molecule type" value="Genomic_DNA"/>
</dbReference>
<dbReference type="InterPro" id="IPR025827">
    <property type="entry name" value="Zn_ribbon_recom_dom"/>
</dbReference>
<keyword evidence="2" id="KW-0233">DNA recombination</keyword>
<dbReference type="Pfam" id="PF07508">
    <property type="entry name" value="Recombinase"/>
    <property type="match status" value="1"/>
</dbReference>
<dbReference type="PANTHER" id="PTHR30461:SF2">
    <property type="entry name" value="SERINE RECOMBINASE PINE-RELATED"/>
    <property type="match status" value="1"/>
</dbReference>
<evidence type="ECO:0000313" key="4">
    <source>
        <dbReference type="EMBL" id="MCC2228628.1"/>
    </source>
</evidence>
<evidence type="ECO:0000256" key="2">
    <source>
        <dbReference type="ARBA" id="ARBA00023172"/>
    </source>
</evidence>
<reference evidence="4 5" key="1">
    <citation type="submission" date="2021-10" db="EMBL/GenBank/DDBJ databases">
        <title>Anaerobic single-cell dispensing facilitates the cultivation of human gut bacteria.</title>
        <authorList>
            <person name="Afrizal A."/>
        </authorList>
    </citation>
    <scope>NUCLEOTIDE SEQUENCE [LARGE SCALE GENOMIC DNA]</scope>
    <source>
        <strain evidence="4 5">CLA-AA-H217</strain>
    </source>
</reference>
<dbReference type="Gene3D" id="3.90.1750.20">
    <property type="entry name" value="Putative Large Serine Recombinase, Chain B, Domain 2"/>
    <property type="match status" value="1"/>
</dbReference>
<evidence type="ECO:0000313" key="5">
    <source>
        <dbReference type="Proteomes" id="UP001198612"/>
    </source>
</evidence>